<dbReference type="Proteomes" id="UP000664466">
    <property type="component" value="Unassembled WGS sequence"/>
</dbReference>
<feature type="transmembrane region" description="Helical" evidence="2">
    <location>
        <begin position="6"/>
        <end position="26"/>
    </location>
</feature>
<name>A0A8B0SJG9_9GAMM</name>
<accession>A0A8B0SJG9</accession>
<evidence type="ECO:0000313" key="3">
    <source>
        <dbReference type="EMBL" id="MBO0612139.1"/>
    </source>
</evidence>
<reference evidence="4" key="2">
    <citation type="submission" date="2021-04" db="EMBL/GenBank/DDBJ databases">
        <title>Complete Genome and methylome analysis of Thiothrix fructosivorans ATCC 49748.</title>
        <authorList>
            <person name="Fomenkov A."/>
            <person name="Sun L."/>
            <person name="Vincze T."/>
            <person name="Grabovich M.Y."/>
            <person name="Roberts R.J."/>
        </authorList>
    </citation>
    <scope>NUCLEOTIDE SEQUENCE</scope>
    <source>
        <strain evidence="4">ATCC 49748</strain>
    </source>
</reference>
<evidence type="ECO:0000256" key="2">
    <source>
        <dbReference type="SAM" id="Phobius"/>
    </source>
</evidence>
<keyword evidence="2" id="KW-1133">Transmembrane helix</keyword>
<dbReference type="AlphaFoldDB" id="A0A8B0SJG9"/>
<sequence>MMRDYLIAMLVIPALFGAWIVVQRIVREFALRHPELGPPREEGGGCGSSCGCSGKKACKNRDNHDHHHH</sequence>
<organism evidence="4">
    <name type="scientific">Thiothrix fructosivorans</name>
    <dbReference type="NCBI Taxonomy" id="111770"/>
    <lineage>
        <taxon>Bacteria</taxon>
        <taxon>Pseudomonadati</taxon>
        <taxon>Pseudomonadota</taxon>
        <taxon>Gammaproteobacteria</taxon>
        <taxon>Thiotrichales</taxon>
        <taxon>Thiotrichaceae</taxon>
        <taxon>Thiothrix</taxon>
    </lineage>
</organism>
<gene>
    <name evidence="4" type="ORF">J1836_008590</name>
    <name evidence="3" type="ORF">J1836_04235</name>
</gene>
<reference evidence="3 5" key="1">
    <citation type="submission" date="2021-03" db="EMBL/GenBank/DDBJ databases">
        <title>Draft genome and methylome analysis of Thiotrix fructosivoruns ATCC 49748.</title>
        <authorList>
            <person name="Fomenkov A."/>
            <person name="Grabovich M.Y."/>
            <person name="Roberts R.J."/>
        </authorList>
    </citation>
    <scope>NUCLEOTIDE SEQUENCE [LARGE SCALE GENOMIC DNA]</scope>
    <source>
        <strain evidence="3 5">ATCC 49748</strain>
    </source>
</reference>
<feature type="region of interest" description="Disordered" evidence="1">
    <location>
        <begin position="35"/>
        <end position="69"/>
    </location>
</feature>
<evidence type="ECO:0000256" key="1">
    <source>
        <dbReference type="SAM" id="MobiDB-lite"/>
    </source>
</evidence>
<evidence type="ECO:0000313" key="5">
    <source>
        <dbReference type="Proteomes" id="UP000664466"/>
    </source>
</evidence>
<protein>
    <submittedName>
        <fullName evidence="4">Chemotaxis protein</fullName>
    </submittedName>
</protein>
<keyword evidence="5" id="KW-1185">Reference proteome</keyword>
<keyword evidence="2" id="KW-0812">Transmembrane</keyword>
<dbReference type="RefSeq" id="WP_207249845.1">
    <property type="nucleotide sequence ID" value="NZ_JAFMPM010000006.1"/>
</dbReference>
<keyword evidence="2" id="KW-0472">Membrane</keyword>
<dbReference type="EMBL" id="CP072748">
    <property type="protein sequence ID" value="QTX12363.1"/>
    <property type="molecule type" value="Genomic_DNA"/>
</dbReference>
<proteinExistence type="predicted"/>
<feature type="compositionally biased region" description="Basic and acidic residues" evidence="1">
    <location>
        <begin position="59"/>
        <end position="69"/>
    </location>
</feature>
<evidence type="ECO:0000313" key="4">
    <source>
        <dbReference type="EMBL" id="QTX12363.1"/>
    </source>
</evidence>
<dbReference type="EMBL" id="JAFMPM010000006">
    <property type="protein sequence ID" value="MBO0612139.1"/>
    <property type="molecule type" value="Genomic_DNA"/>
</dbReference>